<evidence type="ECO:0000259" key="1">
    <source>
        <dbReference type="Pfam" id="PF00144"/>
    </source>
</evidence>
<dbReference type="SUPFAM" id="SSF56601">
    <property type="entry name" value="beta-lactamase/transpeptidase-like"/>
    <property type="match status" value="1"/>
</dbReference>
<dbReference type="Pfam" id="PF00144">
    <property type="entry name" value="Beta-lactamase"/>
    <property type="match status" value="1"/>
</dbReference>
<dbReference type="InterPro" id="IPR050491">
    <property type="entry name" value="AmpC-like"/>
</dbReference>
<protein>
    <submittedName>
        <fullName evidence="2">Putative secreted protein (Type I secretion substrate)</fullName>
    </submittedName>
</protein>
<dbReference type="Gene3D" id="3.40.710.10">
    <property type="entry name" value="DD-peptidase/beta-lactamase superfamily"/>
    <property type="match status" value="1"/>
</dbReference>
<dbReference type="PANTHER" id="PTHR46825:SF9">
    <property type="entry name" value="BETA-LACTAMASE-RELATED DOMAIN-CONTAINING PROTEIN"/>
    <property type="match status" value="1"/>
</dbReference>
<dbReference type="EMBL" id="SNYH01000005">
    <property type="protein sequence ID" value="TDQ24042.1"/>
    <property type="molecule type" value="Genomic_DNA"/>
</dbReference>
<dbReference type="AlphaFoldDB" id="A0A4R6TGG1"/>
<evidence type="ECO:0000313" key="3">
    <source>
        <dbReference type="Proteomes" id="UP000295390"/>
    </source>
</evidence>
<dbReference type="RefSeq" id="WP_243743983.1">
    <property type="nucleotide sequence ID" value="NZ_SNYH01000005.1"/>
</dbReference>
<dbReference type="Proteomes" id="UP000295390">
    <property type="component" value="Unassembled WGS sequence"/>
</dbReference>
<dbReference type="InterPro" id="IPR001466">
    <property type="entry name" value="Beta-lactam-related"/>
</dbReference>
<keyword evidence="3" id="KW-1185">Reference proteome</keyword>
<evidence type="ECO:0000313" key="2">
    <source>
        <dbReference type="EMBL" id="TDQ24042.1"/>
    </source>
</evidence>
<proteinExistence type="predicted"/>
<reference evidence="2 3" key="1">
    <citation type="submission" date="2019-03" db="EMBL/GenBank/DDBJ databases">
        <title>Genomic Encyclopedia of Type Strains, Phase III (KMG-III): the genomes of soil and plant-associated and newly described type strains.</title>
        <authorList>
            <person name="Whitman W."/>
        </authorList>
    </citation>
    <scope>NUCLEOTIDE SEQUENCE [LARGE SCALE GENOMIC DNA]</scope>
    <source>
        <strain evidence="2 3">CECT 8283</strain>
    </source>
</reference>
<name>A0A4R6TGG1_9FLAO</name>
<comment type="caution">
    <text evidence="2">The sequence shown here is derived from an EMBL/GenBank/DDBJ whole genome shotgun (WGS) entry which is preliminary data.</text>
</comment>
<dbReference type="InterPro" id="IPR012338">
    <property type="entry name" value="Beta-lactam/transpept-like"/>
</dbReference>
<organism evidence="2 3">
    <name type="scientific">Tenacibaculum caenipelagi</name>
    <dbReference type="NCBI Taxonomy" id="1325435"/>
    <lineage>
        <taxon>Bacteria</taxon>
        <taxon>Pseudomonadati</taxon>
        <taxon>Bacteroidota</taxon>
        <taxon>Flavobacteriia</taxon>
        <taxon>Flavobacteriales</taxon>
        <taxon>Flavobacteriaceae</taxon>
        <taxon>Tenacibaculum</taxon>
    </lineage>
</organism>
<accession>A0A4R6TGG1</accession>
<dbReference type="PANTHER" id="PTHR46825">
    <property type="entry name" value="D-ALANYL-D-ALANINE-CARBOXYPEPTIDASE/ENDOPEPTIDASE AMPH"/>
    <property type="match status" value="1"/>
</dbReference>
<sequence length="453" mass="51358">MSCLYNLLPIMLRLNQKTLLFFFTVLLIKIGSAQSIDTQKLDTYFNSIEINNKFMGSVAILKKGNIIYTKQVGFSDIQSKHKPDNNTKYRIGSISKVFTATLLFKAIEEGKITLNETINSYFPEIKNANKITISNLLNHRSGIHSFTNNKNEFLSYHTQSKTEKEMITIITKGGSDFKPNEKAAYSNSNYLLLSYILEKLYKKPYAQILENEITKPLNLNQTFFGSKINIENNECYAYRFVDKWKQTEETDPSIDMGAGGIVSSPTDLVLFAKALFSHKILSAESVAQMKTIQDKFGMGIFKTEYYDKVSYGHNGEINGFTSVLRYFPNEDIAFAITSNGLNYNLNTITVTIVNSLFNKHFNIPDFRVYKPSSKELNQYLGIYSSKTFPVKLTVTKSGKQLHLQAPRDSKMNLQATAKGEFKYEPADISIVFNIGKNQMLITQGGKTSILDKE</sequence>
<feature type="domain" description="Beta-lactamase-related" evidence="1">
    <location>
        <begin position="57"/>
        <end position="342"/>
    </location>
</feature>
<gene>
    <name evidence="2" type="ORF">DFQ07_2584</name>
</gene>